<dbReference type="NCBIfam" id="TIGR04056">
    <property type="entry name" value="OMP_RagA_SusC"/>
    <property type="match status" value="1"/>
</dbReference>
<dbReference type="Gene3D" id="2.40.170.20">
    <property type="entry name" value="TonB-dependent receptor, beta-barrel domain"/>
    <property type="match status" value="1"/>
</dbReference>
<dbReference type="EMBL" id="FQUQ01000002">
    <property type="protein sequence ID" value="SHF12503.1"/>
    <property type="molecule type" value="Genomic_DNA"/>
</dbReference>
<dbReference type="Gene3D" id="2.170.130.10">
    <property type="entry name" value="TonB-dependent receptor, plug domain"/>
    <property type="match status" value="1"/>
</dbReference>
<evidence type="ECO:0000256" key="3">
    <source>
        <dbReference type="ARBA" id="ARBA00022452"/>
    </source>
</evidence>
<protein>
    <submittedName>
        <fullName evidence="13">TonB-linked outer membrane protein, SusC/RagA family</fullName>
    </submittedName>
</protein>
<keyword evidence="10" id="KW-0732">Signal</keyword>
<dbReference type="InterPro" id="IPR037066">
    <property type="entry name" value="Plug_dom_sf"/>
</dbReference>
<reference evidence="14" key="1">
    <citation type="submission" date="2016-11" db="EMBL/GenBank/DDBJ databases">
        <authorList>
            <person name="Varghese N."/>
            <person name="Submissions S."/>
        </authorList>
    </citation>
    <scope>NUCLEOTIDE SEQUENCE [LARGE SCALE GENOMIC DNA]</scope>
    <source>
        <strain evidence="14">DSM 16990</strain>
    </source>
</reference>
<evidence type="ECO:0000256" key="10">
    <source>
        <dbReference type="SAM" id="SignalP"/>
    </source>
</evidence>
<keyword evidence="2 8" id="KW-0813">Transport</keyword>
<evidence type="ECO:0000313" key="13">
    <source>
        <dbReference type="EMBL" id="SHF12503.1"/>
    </source>
</evidence>
<keyword evidence="5 9" id="KW-0798">TonB box</keyword>
<dbReference type="InterPro" id="IPR008969">
    <property type="entry name" value="CarboxyPept-like_regulatory"/>
</dbReference>
<evidence type="ECO:0000259" key="11">
    <source>
        <dbReference type="Pfam" id="PF00593"/>
    </source>
</evidence>
<feature type="signal peptide" evidence="10">
    <location>
        <begin position="1"/>
        <end position="30"/>
    </location>
</feature>
<evidence type="ECO:0000256" key="9">
    <source>
        <dbReference type="RuleBase" id="RU003357"/>
    </source>
</evidence>
<gene>
    <name evidence="13" type="ORF">SAMN04488522_102169</name>
</gene>
<comment type="similarity">
    <text evidence="8 9">Belongs to the TonB-dependent receptor family.</text>
</comment>
<accession>A0A1M4Z360</accession>
<dbReference type="Pfam" id="PF13715">
    <property type="entry name" value="CarbopepD_reg_2"/>
    <property type="match status" value="1"/>
</dbReference>
<proteinExistence type="inferred from homology"/>
<evidence type="ECO:0000256" key="6">
    <source>
        <dbReference type="ARBA" id="ARBA00023136"/>
    </source>
</evidence>
<dbReference type="InterPro" id="IPR039426">
    <property type="entry name" value="TonB-dep_rcpt-like"/>
</dbReference>
<evidence type="ECO:0000256" key="8">
    <source>
        <dbReference type="PROSITE-ProRule" id="PRU01360"/>
    </source>
</evidence>
<evidence type="ECO:0000256" key="2">
    <source>
        <dbReference type="ARBA" id="ARBA00022448"/>
    </source>
</evidence>
<keyword evidence="3 8" id="KW-1134">Transmembrane beta strand</keyword>
<feature type="chain" id="PRO_5011979440" evidence="10">
    <location>
        <begin position="31"/>
        <end position="1159"/>
    </location>
</feature>
<evidence type="ECO:0000313" key="14">
    <source>
        <dbReference type="Proteomes" id="UP000184287"/>
    </source>
</evidence>
<dbReference type="Pfam" id="PF00593">
    <property type="entry name" value="TonB_dep_Rec_b-barrel"/>
    <property type="match status" value="1"/>
</dbReference>
<name>A0A1M4Z360_9SPHI</name>
<dbReference type="Pfam" id="PF07715">
    <property type="entry name" value="Plug"/>
    <property type="match status" value="1"/>
</dbReference>
<dbReference type="InterPro" id="IPR036942">
    <property type="entry name" value="Beta-barrel_TonB_sf"/>
</dbReference>
<evidence type="ECO:0000259" key="12">
    <source>
        <dbReference type="Pfam" id="PF07715"/>
    </source>
</evidence>
<dbReference type="Proteomes" id="UP000184287">
    <property type="component" value="Unassembled WGS sequence"/>
</dbReference>
<dbReference type="NCBIfam" id="TIGR04057">
    <property type="entry name" value="SusC_RagA_signa"/>
    <property type="match status" value="1"/>
</dbReference>
<dbReference type="AlphaFoldDB" id="A0A1M4Z360"/>
<dbReference type="InterPro" id="IPR012910">
    <property type="entry name" value="Plug_dom"/>
</dbReference>
<evidence type="ECO:0000256" key="4">
    <source>
        <dbReference type="ARBA" id="ARBA00022692"/>
    </source>
</evidence>
<dbReference type="Gene3D" id="2.60.40.1120">
    <property type="entry name" value="Carboxypeptidase-like, regulatory domain"/>
    <property type="match status" value="1"/>
</dbReference>
<dbReference type="InterPro" id="IPR023996">
    <property type="entry name" value="TonB-dep_OMP_SusC/RagA"/>
</dbReference>
<dbReference type="PROSITE" id="PS52016">
    <property type="entry name" value="TONB_DEPENDENT_REC_3"/>
    <property type="match status" value="1"/>
</dbReference>
<dbReference type="STRING" id="288992.SAMN04488522_102169"/>
<dbReference type="InterPro" id="IPR023997">
    <property type="entry name" value="TonB-dep_OMP_SusC/RagA_CS"/>
</dbReference>
<keyword evidence="6 8" id="KW-0472">Membrane</keyword>
<keyword evidence="14" id="KW-1185">Reference proteome</keyword>
<dbReference type="SUPFAM" id="SSF56935">
    <property type="entry name" value="Porins"/>
    <property type="match status" value="1"/>
</dbReference>
<feature type="domain" description="TonB-dependent receptor plug" evidence="12">
    <location>
        <begin position="217"/>
        <end position="326"/>
    </location>
</feature>
<comment type="subcellular location">
    <subcellularLocation>
        <location evidence="1 8">Cell outer membrane</location>
        <topology evidence="1 8">Multi-pass membrane protein</topology>
    </subcellularLocation>
</comment>
<evidence type="ECO:0000256" key="5">
    <source>
        <dbReference type="ARBA" id="ARBA00023077"/>
    </source>
</evidence>
<organism evidence="13 14">
    <name type="scientific">Pedobacter caeni</name>
    <dbReference type="NCBI Taxonomy" id="288992"/>
    <lineage>
        <taxon>Bacteria</taxon>
        <taxon>Pseudomonadati</taxon>
        <taxon>Bacteroidota</taxon>
        <taxon>Sphingobacteriia</taxon>
        <taxon>Sphingobacteriales</taxon>
        <taxon>Sphingobacteriaceae</taxon>
        <taxon>Pedobacter</taxon>
    </lineage>
</organism>
<dbReference type="InterPro" id="IPR000531">
    <property type="entry name" value="Beta-barrel_TonB"/>
</dbReference>
<feature type="domain" description="TonB-dependent receptor-like beta-barrel" evidence="11">
    <location>
        <begin position="565"/>
        <end position="960"/>
    </location>
</feature>
<keyword evidence="4 8" id="KW-0812">Transmembrane</keyword>
<dbReference type="SUPFAM" id="SSF49464">
    <property type="entry name" value="Carboxypeptidase regulatory domain-like"/>
    <property type="match status" value="1"/>
</dbReference>
<evidence type="ECO:0000256" key="1">
    <source>
        <dbReference type="ARBA" id="ARBA00004571"/>
    </source>
</evidence>
<dbReference type="GO" id="GO:0009279">
    <property type="term" value="C:cell outer membrane"/>
    <property type="evidence" value="ECO:0007669"/>
    <property type="project" value="UniProtKB-SubCell"/>
</dbReference>
<keyword evidence="7 8" id="KW-0998">Cell outer membrane</keyword>
<evidence type="ECO:0000256" key="7">
    <source>
        <dbReference type="ARBA" id="ARBA00023237"/>
    </source>
</evidence>
<sequence length="1159" mass="127746">MKLISITKSMKKYCTIGLLCYAFMFGTAQAGNSYQQVQNQQKAITIVSGKRISLTAIFNEMAKQSGYSFIFSEQLIKDFYADELKINQLELNAALKYLENRFPVAFKVSNRSVAVVVQQKKQEQTSVKGLVTDEKGEGIPGISVKEKGTKSAAVTDARGNFKISTDQAEGVLIFSYIGYNTLEKSFSASTSVLNVQMKENVNTLSDVVVVGYGTQKKSSVTGSISSLKAEDLTGYAGGTLAEAVVGKAAGVQIVQNSASPGAGSQIKIRGTGTLTAGTAPLVVVDGFPLTEGSSLSALDPNVIKSIEILKDAASTAIYGSRGANGVIMVETKQGKEGKTSVSFNSYYGIQQRADNVKLVDAYEMAQFMLEARNTGYVSKDPLNRKESDDASVRLKNGASKRELIPDYILPYLQKQPGLQNTNWLDEVFKNAPMMSHTLNVSGGDLKSKYSVTGNYFKQDGIVIGSNFERYSSNINITSALTDKIKFGITLNPSYSKRNIFDNTGDWSTDPLAIAMISYPFFSVYNSKGELNISDQIKTNLPTDGALSENPIAMMRMIDNKTNEFKMFGNSYLSVNFLKDFTFKTSLGGDFSSYNANRFDPSDVGRYRQAAPDKTEATRRIIFRKNYLNENVLSFNKSLGKHTLDVIAGQSFQYEYIQSNETNAFDFPDDQVRNISGGTSFSARERQEEWTLISYFSRVNYNYDNRYLLAASVRRDGSSRFGDNSKWSLFPAVSLGWLLSEETFFNKSNPYLNYLKLRAGWGRTGNNQIPNYGAKSLLFEENYVNNGVLGGGYRINTAPNPNLSWEVAESINLGLDMSLINNYFSLSADYYVSNTNDLLLNVPVPLQSGYSTSIQNIGKIRNWGFELQLGLNKAIMMGEFKWRPSVNFSTNKNKVLALGNGQNEILTGTNSFARTRVGGPIAEMYGYKVTGVYRTAEELNNSPKMAGTLVGDYIIADLNGDGIIDSKDKMGFGTAAPEISFGFSSSLSYKGFDLSFVLSGELGKKIYSRPVSTVFGSGEGFAVASKEYFDHRFHPVNNPDGRYATPNMGNFSNNRKETRASNIFFDNASYLRLRTLRLAYQLPTSFVKRIGLSGLQVYLSSNNLFTITPYKGFSIDATSLKTDPNLLKTGENSEDPLTQGYDNANYPVAKSYVLGLNLNF</sequence>